<dbReference type="InterPro" id="IPR050950">
    <property type="entry name" value="HTH-type_LysR_regulators"/>
</dbReference>
<evidence type="ECO:0000256" key="3">
    <source>
        <dbReference type="ARBA" id="ARBA00023125"/>
    </source>
</evidence>
<accession>A0A317PRU0</accession>
<dbReference type="PANTHER" id="PTHR30419:SF31">
    <property type="entry name" value="BLR3139 PROTEIN"/>
    <property type="match status" value="1"/>
</dbReference>
<organism evidence="6 7">
    <name type="scientific">Hoeflea marina</name>
    <dbReference type="NCBI Taxonomy" id="274592"/>
    <lineage>
        <taxon>Bacteria</taxon>
        <taxon>Pseudomonadati</taxon>
        <taxon>Pseudomonadota</taxon>
        <taxon>Alphaproteobacteria</taxon>
        <taxon>Hyphomicrobiales</taxon>
        <taxon>Rhizobiaceae</taxon>
        <taxon>Hoeflea</taxon>
    </lineage>
</organism>
<keyword evidence="2" id="KW-0805">Transcription regulation</keyword>
<sequence>MIDKLEYFMALARERHFGRAATELGITQPTLSAGLKQLEDQLGVVLVQRGSRFQALTPEGQRVLEWARRIVGDARTMREEMKAARKGLSGHARLAVIPTALSKVTAMTAAFSEKHPAVTLSIMSCTSNEVLFQLENLEIDAGITYLENEPTGRVVSVPLYEERYQLFTTAGQMLADRETVTWAEVAKLPLCLLTPDMQNRRIINQHLAEAGAAAKPTLESNSVTVLFSHVRTGKWASIMPLHLAETFGLAPEIRGIPIVEPDAHHMVGMVAAPREPHTPIVSALLHEARIFARDMNPR</sequence>
<protein>
    <submittedName>
        <fullName evidence="6">DNA-binding transcriptional LysR family regulator</fullName>
    </submittedName>
</protein>
<dbReference type="InterPro" id="IPR036390">
    <property type="entry name" value="WH_DNA-bd_sf"/>
</dbReference>
<comment type="caution">
    <text evidence="6">The sequence shown here is derived from an EMBL/GenBank/DDBJ whole genome shotgun (WGS) entry which is preliminary data.</text>
</comment>
<keyword evidence="7" id="KW-1185">Reference proteome</keyword>
<dbReference type="AlphaFoldDB" id="A0A317PRU0"/>
<dbReference type="RefSeq" id="WP_110030379.1">
    <property type="nucleotide sequence ID" value="NZ_QGTR01000001.1"/>
</dbReference>
<keyword evidence="4" id="KW-0804">Transcription</keyword>
<dbReference type="InterPro" id="IPR005119">
    <property type="entry name" value="LysR_subst-bd"/>
</dbReference>
<dbReference type="GO" id="GO:0003677">
    <property type="term" value="F:DNA binding"/>
    <property type="evidence" value="ECO:0007669"/>
    <property type="project" value="UniProtKB-KW"/>
</dbReference>
<name>A0A317PRU0_9HYPH</name>
<dbReference type="Pfam" id="PF00126">
    <property type="entry name" value="HTH_1"/>
    <property type="match status" value="1"/>
</dbReference>
<dbReference type="FunFam" id="1.10.10.10:FF:000001">
    <property type="entry name" value="LysR family transcriptional regulator"/>
    <property type="match status" value="1"/>
</dbReference>
<evidence type="ECO:0000256" key="1">
    <source>
        <dbReference type="ARBA" id="ARBA00009437"/>
    </source>
</evidence>
<dbReference type="SUPFAM" id="SSF53850">
    <property type="entry name" value="Periplasmic binding protein-like II"/>
    <property type="match status" value="1"/>
</dbReference>
<evidence type="ECO:0000256" key="4">
    <source>
        <dbReference type="ARBA" id="ARBA00023163"/>
    </source>
</evidence>
<dbReference type="OrthoDB" id="9775392at2"/>
<feature type="domain" description="HTH lysR-type" evidence="5">
    <location>
        <begin position="1"/>
        <end position="57"/>
    </location>
</feature>
<proteinExistence type="inferred from homology"/>
<dbReference type="CDD" id="cd05466">
    <property type="entry name" value="PBP2_LTTR_substrate"/>
    <property type="match status" value="1"/>
</dbReference>
<dbReference type="PANTHER" id="PTHR30419">
    <property type="entry name" value="HTH-TYPE TRANSCRIPTIONAL REGULATOR YBHD"/>
    <property type="match status" value="1"/>
</dbReference>
<evidence type="ECO:0000313" key="6">
    <source>
        <dbReference type="EMBL" id="PWW03879.1"/>
    </source>
</evidence>
<dbReference type="PROSITE" id="PS50931">
    <property type="entry name" value="HTH_LYSR"/>
    <property type="match status" value="1"/>
</dbReference>
<keyword evidence="3 6" id="KW-0238">DNA-binding</keyword>
<dbReference type="EMBL" id="QGTR01000001">
    <property type="protein sequence ID" value="PWW03879.1"/>
    <property type="molecule type" value="Genomic_DNA"/>
</dbReference>
<dbReference type="SUPFAM" id="SSF46785">
    <property type="entry name" value="Winged helix' DNA-binding domain"/>
    <property type="match status" value="1"/>
</dbReference>
<evidence type="ECO:0000313" key="7">
    <source>
        <dbReference type="Proteomes" id="UP000246352"/>
    </source>
</evidence>
<reference evidence="6 7" key="1">
    <citation type="submission" date="2018-05" db="EMBL/GenBank/DDBJ databases">
        <title>Genomic Encyclopedia of Type Strains, Phase IV (KMG-IV): sequencing the most valuable type-strain genomes for metagenomic binning, comparative biology and taxonomic classification.</title>
        <authorList>
            <person name="Goeker M."/>
        </authorList>
    </citation>
    <scope>NUCLEOTIDE SEQUENCE [LARGE SCALE GENOMIC DNA]</scope>
    <source>
        <strain evidence="6 7">DSM 16791</strain>
    </source>
</reference>
<dbReference type="Gene3D" id="1.10.10.10">
    <property type="entry name" value="Winged helix-like DNA-binding domain superfamily/Winged helix DNA-binding domain"/>
    <property type="match status" value="1"/>
</dbReference>
<gene>
    <name evidence="6" type="ORF">DFR52_101568</name>
</gene>
<dbReference type="Gene3D" id="3.40.190.290">
    <property type="match status" value="1"/>
</dbReference>
<dbReference type="GO" id="GO:0005829">
    <property type="term" value="C:cytosol"/>
    <property type="evidence" value="ECO:0007669"/>
    <property type="project" value="TreeGrafter"/>
</dbReference>
<dbReference type="InterPro" id="IPR036388">
    <property type="entry name" value="WH-like_DNA-bd_sf"/>
</dbReference>
<dbReference type="Pfam" id="PF03466">
    <property type="entry name" value="LysR_substrate"/>
    <property type="match status" value="1"/>
</dbReference>
<dbReference type="Proteomes" id="UP000246352">
    <property type="component" value="Unassembled WGS sequence"/>
</dbReference>
<evidence type="ECO:0000259" key="5">
    <source>
        <dbReference type="PROSITE" id="PS50931"/>
    </source>
</evidence>
<dbReference type="GO" id="GO:0003700">
    <property type="term" value="F:DNA-binding transcription factor activity"/>
    <property type="evidence" value="ECO:0007669"/>
    <property type="project" value="InterPro"/>
</dbReference>
<comment type="similarity">
    <text evidence="1">Belongs to the LysR transcriptional regulatory family.</text>
</comment>
<dbReference type="PRINTS" id="PR00039">
    <property type="entry name" value="HTHLYSR"/>
</dbReference>
<dbReference type="InterPro" id="IPR000847">
    <property type="entry name" value="LysR_HTH_N"/>
</dbReference>
<evidence type="ECO:0000256" key="2">
    <source>
        <dbReference type="ARBA" id="ARBA00023015"/>
    </source>
</evidence>